<dbReference type="EMBL" id="HACA01018691">
    <property type="protein sequence ID" value="CDW36052.1"/>
    <property type="molecule type" value="Transcribed_RNA"/>
</dbReference>
<reference evidence="2" key="1">
    <citation type="submission" date="2014-05" db="EMBL/GenBank/DDBJ databases">
        <authorList>
            <person name="Chronopoulou M."/>
        </authorList>
    </citation>
    <scope>NUCLEOTIDE SEQUENCE</scope>
    <source>
        <tissue evidence="2">Whole organism</tissue>
    </source>
</reference>
<evidence type="ECO:0000256" key="1">
    <source>
        <dbReference type="SAM" id="MobiDB-lite"/>
    </source>
</evidence>
<organism evidence="2">
    <name type="scientific">Lepeophtheirus salmonis</name>
    <name type="common">Salmon louse</name>
    <name type="synonym">Caligus salmonis</name>
    <dbReference type="NCBI Taxonomy" id="72036"/>
    <lineage>
        <taxon>Eukaryota</taxon>
        <taxon>Metazoa</taxon>
        <taxon>Ecdysozoa</taxon>
        <taxon>Arthropoda</taxon>
        <taxon>Crustacea</taxon>
        <taxon>Multicrustacea</taxon>
        <taxon>Hexanauplia</taxon>
        <taxon>Copepoda</taxon>
        <taxon>Siphonostomatoida</taxon>
        <taxon>Caligidae</taxon>
        <taxon>Lepeophtheirus</taxon>
    </lineage>
</organism>
<evidence type="ECO:0000313" key="2">
    <source>
        <dbReference type="EMBL" id="CDW36052.1"/>
    </source>
</evidence>
<sequence length="67" mass="7480">MAPKGTPEATTRSKSRPRRSDEIVAAVKKSGEDKRGKVTVSGLSREFNVSRRAMDRLFKNNLGLKVY</sequence>
<name>A0A0K2UDM1_LEPSM</name>
<protein>
    <submittedName>
        <fullName evidence="2">Uncharacterized protein</fullName>
    </submittedName>
</protein>
<accession>A0A0K2UDM1</accession>
<proteinExistence type="predicted"/>
<feature type="region of interest" description="Disordered" evidence="1">
    <location>
        <begin position="1"/>
        <end position="22"/>
    </location>
</feature>
<dbReference type="AlphaFoldDB" id="A0A0K2UDM1"/>